<dbReference type="KEGG" id="amr:AM1_5653"/>
<dbReference type="PANTHER" id="PTHR30460:SF0">
    <property type="entry name" value="MODERATE CONDUCTANCE MECHANOSENSITIVE CHANNEL YBIO"/>
    <property type="match status" value="1"/>
</dbReference>
<dbReference type="OrthoDB" id="9809206at2"/>
<dbReference type="GO" id="GO:0005886">
    <property type="term" value="C:plasma membrane"/>
    <property type="evidence" value="ECO:0007669"/>
    <property type="project" value="UniProtKB-SubCell"/>
</dbReference>
<dbReference type="Gene3D" id="3.30.70.100">
    <property type="match status" value="1"/>
</dbReference>
<dbReference type="Pfam" id="PF21082">
    <property type="entry name" value="MS_channel_3rd"/>
    <property type="match status" value="1"/>
</dbReference>
<accession>B0CG47</accession>
<feature type="domain" description="Mechanosensitive ion channel MscS C-terminal" evidence="3">
    <location>
        <begin position="6"/>
        <end position="62"/>
    </location>
</feature>
<proteinExistence type="predicted"/>
<sequence length="85" mass="10089">MNRVQPWQDLILEPPTVLGVDEFNENHLTIRLWIKTKPLKQWDVAREYRRRLKNAFDREGISNPLPHRTIQIESASELSNLNGRK</sequence>
<dbReference type="PANTHER" id="PTHR30460">
    <property type="entry name" value="MODERATE CONDUCTANCE MECHANOSENSITIVE CHANNEL YBIO"/>
    <property type="match status" value="1"/>
</dbReference>
<dbReference type="EMBL" id="CP000828">
    <property type="protein sequence ID" value="ABW30600.1"/>
    <property type="molecule type" value="Genomic_DNA"/>
</dbReference>
<protein>
    <submittedName>
        <fullName evidence="4">Mechanosensitive ion channel</fullName>
    </submittedName>
</protein>
<dbReference type="eggNOG" id="COG0668">
    <property type="taxonomic scope" value="Bacteria"/>
</dbReference>
<dbReference type="InterPro" id="IPR011066">
    <property type="entry name" value="MscS_channel_C_sf"/>
</dbReference>
<evidence type="ECO:0000259" key="3">
    <source>
        <dbReference type="Pfam" id="PF21082"/>
    </source>
</evidence>
<dbReference type="GO" id="GO:0008381">
    <property type="term" value="F:mechanosensitive monoatomic ion channel activity"/>
    <property type="evidence" value="ECO:0007669"/>
    <property type="project" value="InterPro"/>
</dbReference>
<keyword evidence="5" id="KW-1185">Reference proteome</keyword>
<dbReference type="STRING" id="329726.AM1_5653"/>
<reference evidence="4 5" key="1">
    <citation type="journal article" date="2008" name="Proc. Natl. Acad. Sci. U.S.A.">
        <title>Niche adaptation and genome expansion in the chlorophyll d-producing cyanobacterium Acaryochloris marina.</title>
        <authorList>
            <person name="Swingley W.D."/>
            <person name="Chen M."/>
            <person name="Cheung P.C."/>
            <person name="Conrad A.L."/>
            <person name="Dejesa L.C."/>
            <person name="Hao J."/>
            <person name="Honchak B.M."/>
            <person name="Karbach L.E."/>
            <person name="Kurdoglu A."/>
            <person name="Lahiri S."/>
            <person name="Mastrian S.D."/>
            <person name="Miyashita H."/>
            <person name="Page L."/>
            <person name="Ramakrishna P."/>
            <person name="Satoh S."/>
            <person name="Sattley W.M."/>
            <person name="Shimada Y."/>
            <person name="Taylor H.L."/>
            <person name="Tomo T."/>
            <person name="Tsuchiya T."/>
            <person name="Wang Z.T."/>
            <person name="Raymond J."/>
            <person name="Mimuro M."/>
            <person name="Blankenship R.E."/>
            <person name="Touchman J.W."/>
        </authorList>
    </citation>
    <scope>NUCLEOTIDE SEQUENCE [LARGE SCALE GENOMIC DNA]</scope>
    <source>
        <strain evidence="5">MBIC 11017</strain>
    </source>
</reference>
<keyword evidence="2" id="KW-0472">Membrane</keyword>
<evidence type="ECO:0000313" key="4">
    <source>
        <dbReference type="EMBL" id="ABW30600.1"/>
    </source>
</evidence>
<evidence type="ECO:0000256" key="2">
    <source>
        <dbReference type="ARBA" id="ARBA00022475"/>
    </source>
</evidence>
<gene>
    <name evidence="4" type="ordered locus">AM1_5653</name>
</gene>
<evidence type="ECO:0000313" key="5">
    <source>
        <dbReference type="Proteomes" id="UP000000268"/>
    </source>
</evidence>
<dbReference type="AlphaFoldDB" id="B0CG47"/>
<dbReference type="Proteomes" id="UP000000268">
    <property type="component" value="Chromosome"/>
</dbReference>
<organism evidence="4 5">
    <name type="scientific">Acaryochloris marina (strain MBIC 11017)</name>
    <dbReference type="NCBI Taxonomy" id="329726"/>
    <lineage>
        <taxon>Bacteria</taxon>
        <taxon>Bacillati</taxon>
        <taxon>Cyanobacteriota</taxon>
        <taxon>Cyanophyceae</taxon>
        <taxon>Acaryochloridales</taxon>
        <taxon>Acaryochloridaceae</taxon>
        <taxon>Acaryochloris</taxon>
    </lineage>
</organism>
<dbReference type="SUPFAM" id="SSF82689">
    <property type="entry name" value="Mechanosensitive channel protein MscS (YggB), C-terminal domain"/>
    <property type="match status" value="1"/>
</dbReference>
<keyword evidence="2" id="KW-1003">Cell membrane</keyword>
<comment type="subcellular location">
    <subcellularLocation>
        <location evidence="1">Cell membrane</location>
    </subcellularLocation>
</comment>
<dbReference type="HOGENOM" id="CLU_2505144_0_0_3"/>
<name>B0CG47_ACAM1</name>
<evidence type="ECO:0000256" key="1">
    <source>
        <dbReference type="ARBA" id="ARBA00004236"/>
    </source>
</evidence>
<dbReference type="InterPro" id="IPR045276">
    <property type="entry name" value="YbiO_bact"/>
</dbReference>
<dbReference type="InterPro" id="IPR049278">
    <property type="entry name" value="MS_channel_C"/>
</dbReference>